<comment type="subcellular location">
    <subcellularLocation>
        <location evidence="1">Membrane</location>
        <topology evidence="1">Multi-pass membrane protein</topology>
    </subcellularLocation>
</comment>
<feature type="transmembrane region" description="Helical" evidence="6">
    <location>
        <begin position="135"/>
        <end position="165"/>
    </location>
</feature>
<comment type="caution">
    <text evidence="8">The sequence shown here is derived from an EMBL/GenBank/DDBJ whole genome shotgun (WGS) entry which is preliminary data.</text>
</comment>
<sequence length="253" mass="26184">MIDAFREVTASGSLALALPVALLAGLVSFFSPCVIPLLPGYLSYATGLSGADLASGEAARHRGRMALGSVLFVLGFAVPFVLLGSLFGTAGLLLREWTDQINFVLGFFVIALGLAFAGFLPFAQRTVKIAAVPKVGLGAAPVLGFVFGVGWSPCVGPTLGVIFALSYGEATAGRGALLSAVYALGLGLPFIAAGLAYRRALGAFGWVRRHQRAVMRAGGLMLVVVGLLLVTGWWGWAVTWVQGNLVGGFEVAV</sequence>
<feature type="transmembrane region" description="Helical" evidence="6">
    <location>
        <begin position="217"/>
        <end position="236"/>
    </location>
</feature>
<keyword evidence="5 6" id="KW-0472">Membrane</keyword>
<feature type="domain" description="Cytochrome C biogenesis protein transmembrane" evidence="7">
    <location>
        <begin position="15"/>
        <end position="229"/>
    </location>
</feature>
<evidence type="ECO:0000256" key="3">
    <source>
        <dbReference type="ARBA" id="ARBA00022692"/>
    </source>
</evidence>
<dbReference type="Proteomes" id="UP000544110">
    <property type="component" value="Unassembled WGS sequence"/>
</dbReference>
<accession>A0A7Y9UQY2</accession>
<evidence type="ECO:0000256" key="2">
    <source>
        <dbReference type="ARBA" id="ARBA00006143"/>
    </source>
</evidence>
<comment type="similarity">
    <text evidence="2">Belongs to the DsbD family.</text>
</comment>
<reference evidence="8 9" key="1">
    <citation type="submission" date="2020-07" db="EMBL/GenBank/DDBJ databases">
        <title>Sequencing the genomes of 1000 actinobacteria strains.</title>
        <authorList>
            <person name="Klenk H.-P."/>
        </authorList>
    </citation>
    <scope>NUCLEOTIDE SEQUENCE [LARGE SCALE GENOMIC DNA]</scope>
    <source>
        <strain evidence="8 9">DSM 24552</strain>
    </source>
</reference>
<dbReference type="PANTHER" id="PTHR31272">
    <property type="entry name" value="CYTOCHROME C-TYPE BIOGENESIS PROTEIN HI_1454-RELATED"/>
    <property type="match status" value="1"/>
</dbReference>
<dbReference type="AlphaFoldDB" id="A0A7Y9UQY2"/>
<dbReference type="EMBL" id="JACCAC010000001">
    <property type="protein sequence ID" value="NYG53774.1"/>
    <property type="molecule type" value="Genomic_DNA"/>
</dbReference>
<feature type="transmembrane region" description="Helical" evidence="6">
    <location>
        <begin position="65"/>
        <end position="94"/>
    </location>
</feature>
<dbReference type="InterPro" id="IPR003834">
    <property type="entry name" value="Cyt_c_assmbl_TM_dom"/>
</dbReference>
<keyword evidence="4 6" id="KW-1133">Transmembrane helix</keyword>
<feature type="transmembrane region" description="Helical" evidence="6">
    <location>
        <begin position="177"/>
        <end position="197"/>
    </location>
</feature>
<name>A0A7Y9UQY2_9ACTN</name>
<dbReference type="Pfam" id="PF02683">
    <property type="entry name" value="DsbD_TM"/>
    <property type="match status" value="1"/>
</dbReference>
<proteinExistence type="inferred from homology"/>
<evidence type="ECO:0000313" key="9">
    <source>
        <dbReference type="Proteomes" id="UP000544110"/>
    </source>
</evidence>
<gene>
    <name evidence="8" type="ORF">BJ989_000078</name>
</gene>
<protein>
    <submittedName>
        <fullName evidence="8">Cytochrome c-type biogenesis protein</fullName>
    </submittedName>
</protein>
<evidence type="ECO:0000256" key="4">
    <source>
        <dbReference type="ARBA" id="ARBA00022989"/>
    </source>
</evidence>
<evidence type="ECO:0000313" key="8">
    <source>
        <dbReference type="EMBL" id="NYG53774.1"/>
    </source>
</evidence>
<evidence type="ECO:0000256" key="6">
    <source>
        <dbReference type="SAM" id="Phobius"/>
    </source>
</evidence>
<dbReference type="RefSeq" id="WP_179516541.1">
    <property type="nucleotide sequence ID" value="NZ_JACCAC010000001.1"/>
</dbReference>
<evidence type="ECO:0000256" key="1">
    <source>
        <dbReference type="ARBA" id="ARBA00004141"/>
    </source>
</evidence>
<dbReference type="PANTHER" id="PTHR31272:SF4">
    <property type="entry name" value="CYTOCHROME C-TYPE BIOGENESIS PROTEIN HI_1454-RELATED"/>
    <property type="match status" value="1"/>
</dbReference>
<feature type="transmembrane region" description="Helical" evidence="6">
    <location>
        <begin position="100"/>
        <end position="123"/>
    </location>
</feature>
<organism evidence="8 9">
    <name type="scientific">Nocardioides perillae</name>
    <dbReference type="NCBI Taxonomy" id="1119534"/>
    <lineage>
        <taxon>Bacteria</taxon>
        <taxon>Bacillati</taxon>
        <taxon>Actinomycetota</taxon>
        <taxon>Actinomycetes</taxon>
        <taxon>Propionibacteriales</taxon>
        <taxon>Nocardioidaceae</taxon>
        <taxon>Nocardioides</taxon>
    </lineage>
</organism>
<dbReference type="GO" id="GO:0017004">
    <property type="term" value="P:cytochrome complex assembly"/>
    <property type="evidence" value="ECO:0007669"/>
    <property type="project" value="InterPro"/>
</dbReference>
<feature type="transmembrane region" description="Helical" evidence="6">
    <location>
        <begin position="20"/>
        <end position="44"/>
    </location>
</feature>
<keyword evidence="3 6" id="KW-0812">Transmembrane</keyword>
<dbReference type="GO" id="GO:0016020">
    <property type="term" value="C:membrane"/>
    <property type="evidence" value="ECO:0007669"/>
    <property type="project" value="UniProtKB-SubCell"/>
</dbReference>
<evidence type="ECO:0000259" key="7">
    <source>
        <dbReference type="Pfam" id="PF02683"/>
    </source>
</evidence>
<evidence type="ECO:0000256" key="5">
    <source>
        <dbReference type="ARBA" id="ARBA00023136"/>
    </source>
</evidence>
<dbReference type="InterPro" id="IPR051790">
    <property type="entry name" value="Cytochrome_c-biogenesis_DsbD"/>
</dbReference>
<keyword evidence="9" id="KW-1185">Reference proteome</keyword>